<dbReference type="OrthoDB" id="5491447at2"/>
<evidence type="ECO:0000313" key="2">
    <source>
        <dbReference type="EMBL" id="AEV31482.1"/>
    </source>
</evidence>
<name>G8QZ99_OWEHD</name>
<gene>
    <name evidence="2" type="ordered locus">Oweho_0464</name>
</gene>
<evidence type="ECO:0000256" key="1">
    <source>
        <dbReference type="SAM" id="Phobius"/>
    </source>
</evidence>
<keyword evidence="3" id="KW-1185">Reference proteome</keyword>
<protein>
    <recommendedName>
        <fullName evidence="4">DUF4129 domain-containing protein</fullName>
    </recommendedName>
</protein>
<keyword evidence="1" id="KW-1133">Transmembrane helix</keyword>
<dbReference type="Proteomes" id="UP000005631">
    <property type="component" value="Chromosome"/>
</dbReference>
<accession>G8QZ99</accession>
<dbReference type="HOGENOM" id="CLU_1282172_0_0_10"/>
<organism evidence="2 3">
    <name type="scientific">Owenweeksia hongkongensis (strain DSM 17368 / CIP 108786 / JCM 12287 / NRRL B-23963 / UST20020801)</name>
    <dbReference type="NCBI Taxonomy" id="926562"/>
    <lineage>
        <taxon>Bacteria</taxon>
        <taxon>Pseudomonadati</taxon>
        <taxon>Bacteroidota</taxon>
        <taxon>Flavobacteriia</taxon>
        <taxon>Flavobacteriales</taxon>
        <taxon>Owenweeksiaceae</taxon>
        <taxon>Owenweeksia</taxon>
    </lineage>
</organism>
<reference evidence="2 3" key="1">
    <citation type="journal article" date="2012" name="Stand. Genomic Sci.">
        <title>Genome sequence of the orange-pigmented seawater bacterium Owenweeksia hongkongensis type strain (UST20020801(T)).</title>
        <authorList>
            <person name="Riedel T."/>
            <person name="Held B."/>
            <person name="Nolan M."/>
            <person name="Lucas S."/>
            <person name="Lapidus A."/>
            <person name="Tice H."/>
            <person name="Del Rio T.G."/>
            <person name="Cheng J.F."/>
            <person name="Han C."/>
            <person name="Tapia R."/>
            <person name="Goodwin L.A."/>
            <person name="Pitluck S."/>
            <person name="Liolios K."/>
            <person name="Mavromatis K."/>
            <person name="Pagani I."/>
            <person name="Ivanova N."/>
            <person name="Mikhailova N."/>
            <person name="Pati A."/>
            <person name="Chen A."/>
            <person name="Palaniappan K."/>
            <person name="Rohde M."/>
            <person name="Tindall B.J."/>
            <person name="Detter J.C."/>
            <person name="Goker M."/>
            <person name="Woyke T."/>
            <person name="Bristow J."/>
            <person name="Eisen J.A."/>
            <person name="Markowitz V."/>
            <person name="Hugenholtz P."/>
            <person name="Klenk H.P."/>
            <person name="Kyrpides N.C."/>
        </authorList>
    </citation>
    <scope>NUCLEOTIDE SEQUENCE</scope>
    <source>
        <strain evidence="3">DSM 17368 / JCM 12287 / NRRL B-23963</strain>
    </source>
</reference>
<keyword evidence="1" id="KW-0472">Membrane</keyword>
<proteinExistence type="predicted"/>
<dbReference type="KEGG" id="oho:Oweho_0464"/>
<dbReference type="STRING" id="926562.Oweho_0464"/>
<dbReference type="EMBL" id="CP003156">
    <property type="protein sequence ID" value="AEV31482.1"/>
    <property type="molecule type" value="Genomic_DNA"/>
</dbReference>
<dbReference type="eggNOG" id="ENOG50303CZ">
    <property type="taxonomic scope" value="Bacteria"/>
</dbReference>
<sequence>MKHIIYLTITFWFFTLSGSAQKNDRLRLDPEVWEKSKKEVSYDPVKEKEQTAPQTDNNTNWNLSFIQPLLFGLIITVILIALIIVIRKSRQPAIIKPGRIQANTLAEAEENLPDVTLDKIYQEAIEKGEFKSALRIKFLMILQSMIDAEMIIWKKRKTNEQYLRELTQSELKNSFNHIVILYDKIWYGSVSLSEDQYHLVIQRINSLNGQLHGKE</sequence>
<feature type="transmembrane region" description="Helical" evidence="1">
    <location>
        <begin position="65"/>
        <end position="86"/>
    </location>
</feature>
<keyword evidence="1" id="KW-0812">Transmembrane</keyword>
<evidence type="ECO:0000313" key="3">
    <source>
        <dbReference type="Proteomes" id="UP000005631"/>
    </source>
</evidence>
<dbReference type="RefSeq" id="WP_014200843.1">
    <property type="nucleotide sequence ID" value="NC_016599.1"/>
</dbReference>
<dbReference type="AlphaFoldDB" id="G8QZ99"/>
<evidence type="ECO:0008006" key="4">
    <source>
        <dbReference type="Google" id="ProtNLM"/>
    </source>
</evidence>